<dbReference type="RefSeq" id="WP_172229991.1">
    <property type="nucleotide sequence ID" value="NZ_CP035946.1"/>
</dbReference>
<comment type="caution">
    <text evidence="2">The sequence shown here is derived from an EMBL/GenBank/DDBJ whole genome shotgun (WGS) entry which is preliminary data.</text>
</comment>
<keyword evidence="3" id="KW-1185">Reference proteome</keyword>
<dbReference type="PANTHER" id="PTHR30105:SF2">
    <property type="entry name" value="DIVERGENT POLYSACCHARIDE DEACETYLASE SUPERFAMILY"/>
    <property type="match status" value="1"/>
</dbReference>
<keyword evidence="1" id="KW-0812">Transmembrane</keyword>
<accession>A0ABS7WPK4</accession>
<evidence type="ECO:0000313" key="2">
    <source>
        <dbReference type="EMBL" id="MBZ7986696.1"/>
    </source>
</evidence>
<name>A0ABS7WPK4_9BACT</name>
<proteinExistence type="predicted"/>
<evidence type="ECO:0000313" key="3">
    <source>
        <dbReference type="Proteomes" id="UP000786183"/>
    </source>
</evidence>
<dbReference type="Gene3D" id="3.20.20.370">
    <property type="entry name" value="Glycoside hydrolase/deacetylase"/>
    <property type="match status" value="1"/>
</dbReference>
<feature type="transmembrane region" description="Helical" evidence="1">
    <location>
        <begin position="16"/>
        <end position="37"/>
    </location>
</feature>
<keyword evidence="1" id="KW-1133">Transmembrane helix</keyword>
<dbReference type="CDD" id="cd10936">
    <property type="entry name" value="CE4_DAC2"/>
    <property type="match status" value="1"/>
</dbReference>
<dbReference type="PANTHER" id="PTHR30105">
    <property type="entry name" value="UNCHARACTERIZED YIBQ-RELATED"/>
    <property type="match status" value="1"/>
</dbReference>
<dbReference type="Proteomes" id="UP000786183">
    <property type="component" value="Unassembled WGS sequence"/>
</dbReference>
<organism evidence="2 3">
    <name type="scientific">Campylobacter canadensis</name>
    <dbReference type="NCBI Taxonomy" id="449520"/>
    <lineage>
        <taxon>Bacteria</taxon>
        <taxon>Pseudomonadati</taxon>
        <taxon>Campylobacterota</taxon>
        <taxon>Epsilonproteobacteria</taxon>
        <taxon>Campylobacterales</taxon>
        <taxon>Campylobacteraceae</taxon>
        <taxon>Campylobacter</taxon>
    </lineage>
</organism>
<protein>
    <submittedName>
        <fullName evidence="2">Divergent polysaccharide deacetylase family protein</fullName>
    </submittedName>
</protein>
<dbReference type="SUPFAM" id="SSF88713">
    <property type="entry name" value="Glycoside hydrolase/deacetylase"/>
    <property type="match status" value="1"/>
</dbReference>
<dbReference type="InterPro" id="IPR011330">
    <property type="entry name" value="Glyco_hydro/deAcase_b/a-brl"/>
</dbReference>
<evidence type="ECO:0000256" key="1">
    <source>
        <dbReference type="SAM" id="Phobius"/>
    </source>
</evidence>
<gene>
    <name evidence="2" type="ORF">AVCANL283_01020</name>
</gene>
<reference evidence="2 3" key="1">
    <citation type="submission" date="2020-07" db="EMBL/GenBank/DDBJ databases">
        <title>Transfer of Campylobacter canadensis to the novel genus Avispirillum gen. nov., that also includes two novel species recovered from migratory waterfowl: Avispirillum anseris sp. nov. and Avispirillum brantae sp. nov.</title>
        <authorList>
            <person name="Miller W.G."/>
            <person name="Chapman M.H."/>
            <person name="Yee E."/>
            <person name="Inglis G.D."/>
        </authorList>
    </citation>
    <scope>NUCLEOTIDE SEQUENCE [LARGE SCALE GENOMIC DNA]</scope>
    <source>
        <strain evidence="2 3">L283</strain>
    </source>
</reference>
<dbReference type="EMBL" id="JACGBB010000002">
    <property type="protein sequence ID" value="MBZ7986696.1"/>
    <property type="molecule type" value="Genomic_DNA"/>
</dbReference>
<dbReference type="Pfam" id="PF04748">
    <property type="entry name" value="Polysacc_deac_2"/>
    <property type="match status" value="1"/>
</dbReference>
<keyword evidence="1" id="KW-0472">Membrane</keyword>
<sequence>MAKKKKTQKNNKAKTILFFISMVFVILCVASLGYLIIKNENKTQNLTQNLIQNKTQNKVQKEVKIPTHFEETKEKSKNLNQSFSDIFSQNKDYESDDECKVQAPTCLNDDEEKKEKSVFSNTNKVKLAIIIDDVASKKESDAIKNIINNGKILNPSFFPSDKNHPHTKDYAKEFKEYLIHLPLEAIKFNSPELLTLKTSDTYETIEKRIKNIKKDFSNLLFINNHTGSKFTSDLAAMQKLFKALKKYNLIFLDSRTSVNTKAPALVKDNNQFYIHRDVFLDNSLKYDDIKKQLDLAVQTALKKGFAIAIAHPHDISLKVISEYDFSKVRLVYISDIYNDYR</sequence>
<dbReference type="InterPro" id="IPR006837">
    <property type="entry name" value="Divergent_DAC"/>
</dbReference>